<dbReference type="Proteomes" id="UP000466692">
    <property type="component" value="Unassembled WGS sequence"/>
</dbReference>
<name>A0ACC7VG39_9BACI</name>
<proteinExistence type="predicted"/>
<gene>
    <name evidence="1" type="ORF">GLW08_11370</name>
</gene>
<keyword evidence="1" id="KW-0808">Transferase</keyword>
<evidence type="ECO:0000313" key="2">
    <source>
        <dbReference type="Proteomes" id="UP000466692"/>
    </source>
</evidence>
<organism evidence="1 2">
    <name type="scientific">Pontibacillus yanchengensis</name>
    <dbReference type="NCBI Taxonomy" id="462910"/>
    <lineage>
        <taxon>Bacteria</taxon>
        <taxon>Bacillati</taxon>
        <taxon>Bacillota</taxon>
        <taxon>Bacilli</taxon>
        <taxon>Bacillales</taxon>
        <taxon>Bacillaceae</taxon>
        <taxon>Pontibacillus</taxon>
    </lineage>
</organism>
<dbReference type="EC" id="2.7.1.170" evidence="1"/>
<sequence>MSGTSLDGIDAALVEIEGAGRTTKVSLIAFESVSYSQEERQVLLALCDRHQSTVDKICRYNVELGKKFAEAAVAVTEKANLTLADVDFISSHGQTIYHMPDHAATFQIGELSVIAEQTGCLTIGDYRPSDMAVGGQGAPLVPFVDDLLFRDETKGRILVNIGGISNLSVLEATGSEKGVLALDTGPGNVLIDAVVQIGSQGENIFDENGSIAASGQVDEKWLQEIVDQDYYLKMDLPKTTGRELYTWEMAERLYEEGREKRLAYEDIVATITAYTVQAISYHIKKVVDPQYDTHELIVAGGGVHNKTILAGLQDNLSQSVRTLDELHFSSDAKEAITFAILGNEYLHGHPNHLPSATGANKEVSMGKLVLPSALTEGEQ</sequence>
<protein>
    <submittedName>
        <fullName evidence="1">Anhydro-N-acetylmuramic acid kinase</fullName>
        <ecNumber evidence="1">2.7.1.170</ecNumber>
    </submittedName>
</protein>
<keyword evidence="1" id="KW-0418">Kinase</keyword>
<accession>A0ACC7VG39</accession>
<dbReference type="EMBL" id="WMEU01000003">
    <property type="protein sequence ID" value="MYL53936.1"/>
    <property type="molecule type" value="Genomic_DNA"/>
</dbReference>
<reference evidence="1" key="1">
    <citation type="submission" date="2019-11" db="EMBL/GenBank/DDBJ databases">
        <title>Genome sequences of 17 halophilic strains isolated from different environments.</title>
        <authorList>
            <person name="Furrow R.E."/>
        </authorList>
    </citation>
    <scope>NUCLEOTIDE SEQUENCE</scope>
    <source>
        <strain evidence="1">22510_22_Filter</strain>
    </source>
</reference>
<keyword evidence="2" id="KW-1185">Reference proteome</keyword>
<evidence type="ECO:0000313" key="1">
    <source>
        <dbReference type="EMBL" id="MYL53936.1"/>
    </source>
</evidence>
<comment type="caution">
    <text evidence="1">The sequence shown here is derived from an EMBL/GenBank/DDBJ whole genome shotgun (WGS) entry which is preliminary data.</text>
</comment>